<accession>A0A916S724</accession>
<dbReference type="AlphaFoldDB" id="A0A916S724"/>
<gene>
    <name evidence="1" type="ORF">GCM10011496_04280</name>
</gene>
<evidence type="ECO:0000313" key="2">
    <source>
        <dbReference type="Proteomes" id="UP000620596"/>
    </source>
</evidence>
<comment type="caution">
    <text evidence="1">The sequence shown here is derived from an EMBL/GenBank/DDBJ whole genome shotgun (WGS) entry which is preliminary data.</text>
</comment>
<evidence type="ECO:0000313" key="1">
    <source>
        <dbReference type="EMBL" id="GGA86759.1"/>
    </source>
</evidence>
<name>A0A916S724_9BURK</name>
<dbReference type="EMBL" id="BMIG01000001">
    <property type="protein sequence ID" value="GGA86759.1"/>
    <property type="molecule type" value="Genomic_DNA"/>
</dbReference>
<keyword evidence="2" id="KW-1185">Reference proteome</keyword>
<dbReference type="Proteomes" id="UP000620596">
    <property type="component" value="Unassembled WGS sequence"/>
</dbReference>
<reference evidence="1" key="1">
    <citation type="journal article" date="2014" name="Int. J. Syst. Evol. Microbiol.">
        <title>Complete genome sequence of Corynebacterium casei LMG S-19264T (=DSM 44701T), isolated from a smear-ripened cheese.</title>
        <authorList>
            <consortium name="US DOE Joint Genome Institute (JGI-PGF)"/>
            <person name="Walter F."/>
            <person name="Albersmeier A."/>
            <person name="Kalinowski J."/>
            <person name="Ruckert C."/>
        </authorList>
    </citation>
    <scope>NUCLEOTIDE SEQUENCE</scope>
    <source>
        <strain evidence="1">CGMCC 1.15322</strain>
    </source>
</reference>
<evidence type="ECO:0008006" key="3">
    <source>
        <dbReference type="Google" id="ProtNLM"/>
    </source>
</evidence>
<organism evidence="1 2">
    <name type="scientific">Polaromonas eurypsychrophila</name>
    <dbReference type="NCBI Taxonomy" id="1614635"/>
    <lineage>
        <taxon>Bacteria</taxon>
        <taxon>Pseudomonadati</taxon>
        <taxon>Pseudomonadota</taxon>
        <taxon>Betaproteobacteria</taxon>
        <taxon>Burkholderiales</taxon>
        <taxon>Comamonadaceae</taxon>
        <taxon>Polaromonas</taxon>
    </lineage>
</organism>
<proteinExistence type="predicted"/>
<sequence length="196" mass="20731">MQSLVETLKMEHLPTHSKETSMTAKNLSTVATDLIEAYGNTAKNMIDAYRAGGERVVSLLEQRWNKALRESRSELTAETAKNARAAQLAFSVYYTKGLSLTSSGAQQVVNQLVKVAEAGVERASANAALFEEKTGVNTLSTIAQVTAPGALALSKLAAQIEQKTADLAGKIAGDDVTTVSAKRTSAFSQRRAAAAA</sequence>
<reference evidence="1" key="2">
    <citation type="submission" date="2020-09" db="EMBL/GenBank/DDBJ databases">
        <authorList>
            <person name="Sun Q."/>
            <person name="Zhou Y."/>
        </authorList>
    </citation>
    <scope>NUCLEOTIDE SEQUENCE</scope>
    <source>
        <strain evidence="1">CGMCC 1.15322</strain>
    </source>
</reference>
<protein>
    <recommendedName>
        <fullName evidence="3">Phasin domain-containing protein</fullName>
    </recommendedName>
</protein>